<organism evidence="1 2">
    <name type="scientific">Hibiscus sabdariffa</name>
    <name type="common">roselle</name>
    <dbReference type="NCBI Taxonomy" id="183260"/>
    <lineage>
        <taxon>Eukaryota</taxon>
        <taxon>Viridiplantae</taxon>
        <taxon>Streptophyta</taxon>
        <taxon>Embryophyta</taxon>
        <taxon>Tracheophyta</taxon>
        <taxon>Spermatophyta</taxon>
        <taxon>Magnoliopsida</taxon>
        <taxon>eudicotyledons</taxon>
        <taxon>Gunneridae</taxon>
        <taxon>Pentapetalae</taxon>
        <taxon>rosids</taxon>
        <taxon>malvids</taxon>
        <taxon>Malvales</taxon>
        <taxon>Malvaceae</taxon>
        <taxon>Malvoideae</taxon>
        <taxon>Hibiscus</taxon>
    </lineage>
</organism>
<keyword evidence="2" id="KW-1185">Reference proteome</keyword>
<dbReference type="EMBL" id="JBBPBN010000019">
    <property type="protein sequence ID" value="KAK9018609.1"/>
    <property type="molecule type" value="Genomic_DNA"/>
</dbReference>
<evidence type="ECO:0000313" key="1">
    <source>
        <dbReference type="EMBL" id="KAK9018609.1"/>
    </source>
</evidence>
<evidence type="ECO:0000313" key="2">
    <source>
        <dbReference type="Proteomes" id="UP001396334"/>
    </source>
</evidence>
<reference evidence="1 2" key="1">
    <citation type="journal article" date="2024" name="G3 (Bethesda)">
        <title>Genome assembly of Hibiscus sabdariffa L. provides insights into metabolisms of medicinal natural products.</title>
        <authorList>
            <person name="Kim T."/>
        </authorList>
    </citation>
    <scope>NUCLEOTIDE SEQUENCE [LARGE SCALE GENOMIC DNA]</scope>
    <source>
        <strain evidence="1">TK-2024</strain>
        <tissue evidence="1">Old leaves</tissue>
    </source>
</reference>
<dbReference type="Proteomes" id="UP001396334">
    <property type="component" value="Unassembled WGS sequence"/>
</dbReference>
<protein>
    <submittedName>
        <fullName evidence="1">Uncharacterized protein</fullName>
    </submittedName>
</protein>
<gene>
    <name evidence="1" type="ORF">V6N11_001579</name>
</gene>
<comment type="caution">
    <text evidence="1">The sequence shown here is derived from an EMBL/GenBank/DDBJ whole genome shotgun (WGS) entry which is preliminary data.</text>
</comment>
<name>A0ABR2S0V2_9ROSI</name>
<accession>A0ABR2S0V2</accession>
<proteinExistence type="predicted"/>
<sequence length="214" mass="24365">MMLRVKLMRWLMACLRRLQLLMLDPNLPSDFEGYSWLGVLLIFAVTIWKRLIHSDLHQTLSSLLFYPLRTEANNRMTTSFTGEVLHRRPSPAFAGLRHSSQRRVLRPQLSSTSFYHSSLPFLGLTSTEREPQMPKLGLNPRSFDIACSLLRPLECPDYGLCCSSSTGQAPDRWDLPPTTSFSGIGGRDGCRNGRARVLGVMKRAPIYQRGRWLV</sequence>